<sequence length="327" mass="37350">MENQFLLAGITMEITKFHHVVFVLQPEELTIVDDLILKPPAENPNTALRARLRSQYADTEEQRLRDLISGMQLGNRKPSRFLLEMRSKAGNRISDNLLKIPFLKRLPTNVQQILAISDDGVEKLAEMADGIMAAAIQAALNDCFKRVKKNDRTAINWSEEALCLRSEKRFWQRPQSWATQQQIRLQPLPMGKPPVILHCDVSGERIRPFVPEYLRREIFNNLHSLSHLGVRVSLKLVAERYMWSSMRQNVTLWARTCLQCQRAKVSRQTRTDSLAVVSSDTSSYQSEAVPVKNIKQKLPAVGSGAQADEQRTVTHYGRSVKFNPKYS</sequence>
<evidence type="ECO:0000259" key="2">
    <source>
        <dbReference type="Pfam" id="PF17921"/>
    </source>
</evidence>
<dbReference type="Gene3D" id="1.10.340.70">
    <property type="match status" value="1"/>
</dbReference>
<dbReference type="Pfam" id="PF23055">
    <property type="entry name" value="DUF7041"/>
    <property type="match status" value="1"/>
</dbReference>
<feature type="region of interest" description="Disordered" evidence="1">
    <location>
        <begin position="302"/>
        <end position="327"/>
    </location>
</feature>
<organism evidence="4 5">
    <name type="scientific">Argiope bruennichi</name>
    <name type="common">Wasp spider</name>
    <name type="synonym">Aranea bruennichi</name>
    <dbReference type="NCBI Taxonomy" id="94029"/>
    <lineage>
        <taxon>Eukaryota</taxon>
        <taxon>Metazoa</taxon>
        <taxon>Ecdysozoa</taxon>
        <taxon>Arthropoda</taxon>
        <taxon>Chelicerata</taxon>
        <taxon>Arachnida</taxon>
        <taxon>Araneae</taxon>
        <taxon>Araneomorphae</taxon>
        <taxon>Entelegynae</taxon>
        <taxon>Araneoidea</taxon>
        <taxon>Araneidae</taxon>
        <taxon>Argiope</taxon>
    </lineage>
</organism>
<keyword evidence="5" id="KW-1185">Reference proteome</keyword>
<reference evidence="4" key="1">
    <citation type="journal article" date="2020" name="bioRxiv">
        <title>Chromosome-level reference genome of the European wasp spider Argiope bruennichi: a resource for studies on range expansion and evolutionary adaptation.</title>
        <authorList>
            <person name="Sheffer M.M."/>
            <person name="Hoppe A."/>
            <person name="Krehenwinkel H."/>
            <person name="Uhl G."/>
            <person name="Kuss A.W."/>
            <person name="Jensen L."/>
            <person name="Jensen C."/>
            <person name="Gillespie R.G."/>
            <person name="Hoff K.J."/>
            <person name="Prost S."/>
        </authorList>
    </citation>
    <scope>NUCLEOTIDE SEQUENCE</scope>
</reference>
<feature type="domain" description="Integrase zinc-binding" evidence="2">
    <location>
        <begin position="210"/>
        <end position="265"/>
    </location>
</feature>
<evidence type="ECO:0000313" key="5">
    <source>
        <dbReference type="Proteomes" id="UP000807504"/>
    </source>
</evidence>
<dbReference type="PANTHER" id="PTHR33327:SF3">
    <property type="entry name" value="RNA-DIRECTED DNA POLYMERASE"/>
    <property type="match status" value="1"/>
</dbReference>
<accession>A0A8T0F5X0</accession>
<dbReference type="Pfam" id="PF17921">
    <property type="entry name" value="Integrase_H2C2"/>
    <property type="match status" value="1"/>
</dbReference>
<dbReference type="PANTHER" id="PTHR33327">
    <property type="entry name" value="ENDONUCLEASE"/>
    <property type="match status" value="1"/>
</dbReference>
<dbReference type="InterPro" id="IPR055469">
    <property type="entry name" value="DUF7041"/>
</dbReference>
<evidence type="ECO:0008006" key="6">
    <source>
        <dbReference type="Google" id="ProtNLM"/>
    </source>
</evidence>
<evidence type="ECO:0000259" key="3">
    <source>
        <dbReference type="Pfam" id="PF23055"/>
    </source>
</evidence>
<proteinExistence type="predicted"/>
<dbReference type="EMBL" id="JABXBU010000030">
    <property type="protein sequence ID" value="KAF8784810.1"/>
    <property type="molecule type" value="Genomic_DNA"/>
</dbReference>
<reference evidence="4" key="2">
    <citation type="submission" date="2020-06" db="EMBL/GenBank/DDBJ databases">
        <authorList>
            <person name="Sheffer M."/>
        </authorList>
    </citation>
    <scope>NUCLEOTIDE SEQUENCE</scope>
</reference>
<name>A0A8T0F5X0_ARGBR</name>
<dbReference type="InterPro" id="IPR041588">
    <property type="entry name" value="Integrase_H2C2"/>
</dbReference>
<evidence type="ECO:0000256" key="1">
    <source>
        <dbReference type="SAM" id="MobiDB-lite"/>
    </source>
</evidence>
<comment type="caution">
    <text evidence="4">The sequence shown here is derived from an EMBL/GenBank/DDBJ whole genome shotgun (WGS) entry which is preliminary data.</text>
</comment>
<evidence type="ECO:0000313" key="4">
    <source>
        <dbReference type="EMBL" id="KAF8784810.1"/>
    </source>
</evidence>
<protein>
    <recommendedName>
        <fullName evidence="6">Integrase zinc-binding domain-containing protein</fullName>
    </recommendedName>
</protein>
<gene>
    <name evidence="4" type="ORF">HNY73_010439</name>
</gene>
<feature type="domain" description="DUF7041" evidence="3">
    <location>
        <begin position="1"/>
        <end position="68"/>
    </location>
</feature>
<dbReference type="AlphaFoldDB" id="A0A8T0F5X0"/>
<dbReference type="Proteomes" id="UP000807504">
    <property type="component" value="Unassembled WGS sequence"/>
</dbReference>